<dbReference type="GO" id="GO:0008168">
    <property type="term" value="F:methyltransferase activity"/>
    <property type="evidence" value="ECO:0007669"/>
    <property type="project" value="UniProtKB-KW"/>
</dbReference>
<feature type="region of interest" description="Disordered" evidence="4">
    <location>
        <begin position="1"/>
        <end position="23"/>
    </location>
</feature>
<keyword evidence="1" id="KW-0489">Methyltransferase</keyword>
<evidence type="ECO:0000256" key="4">
    <source>
        <dbReference type="SAM" id="MobiDB-lite"/>
    </source>
</evidence>
<evidence type="ECO:0000256" key="3">
    <source>
        <dbReference type="ARBA" id="ARBA00022691"/>
    </source>
</evidence>
<evidence type="ECO:0000256" key="2">
    <source>
        <dbReference type="ARBA" id="ARBA00022679"/>
    </source>
</evidence>
<dbReference type="Gene3D" id="3.40.50.150">
    <property type="entry name" value="Vaccinia Virus protein VP39"/>
    <property type="match status" value="1"/>
</dbReference>
<keyword evidence="3" id="KW-0949">S-adenosyl-L-methionine</keyword>
<sequence length="257" mass="28252">MVALPETANGTVTDRAGPQPGERGLRARWRRARFMAPADIGLFLRSAKTDGAIGRWRGEVGQRAAFENAYGTFGDPWASGSDRYRYQGWKYDRVVDCLPPGRRFSRALDLGCGLGLLSTRLAARADAVVGMDIAQAAVDRAAARAAAHAHVSFRQGDVLDLPRDLDGQFDLVVIADTLYYLPPPITPALLKGVAARVADLLAPGGVCLLANHYFFAADPESRLSRRIHEAFAWSPRFHLVRESRRPFYLVSLLDHQP</sequence>
<reference evidence="6 7" key="1">
    <citation type="submission" date="2017-06" db="EMBL/GenBank/DDBJ databases">
        <title>Complete genome sequence of Nitrospirillum amazonense strain CBAmC, an endophytic nitrogen-fixing and plant growth-promoting bacterium, isolated from sugarcane.</title>
        <authorList>
            <person name="Schwab S."/>
            <person name="dos Santos Teixeira K.R."/>
            <person name="Simoes Araujo J.L."/>
            <person name="Soares Vidal M."/>
            <person name="Borges de Freitas H.R."/>
            <person name="Rivello Crivelaro A.L."/>
            <person name="Bueno de Camargo Nunes A."/>
            <person name="dos Santos C.M."/>
            <person name="Palmeira da Silva Rosa D."/>
            <person name="da Silva Padilha D."/>
            <person name="da Silva E."/>
            <person name="Araujo Terra L."/>
            <person name="Soares Mendes V."/>
            <person name="Farinelli L."/>
            <person name="Magalhaes Cruz L."/>
            <person name="Baldani J.I."/>
        </authorList>
    </citation>
    <scope>NUCLEOTIDE SEQUENCE [LARGE SCALE GENOMIC DNA]</scope>
    <source>
        <strain evidence="6 7">CBAmC</strain>
    </source>
</reference>
<dbReference type="RefSeq" id="WP_088872313.1">
    <property type="nucleotide sequence ID" value="NZ_CP022110.1"/>
</dbReference>
<dbReference type="Proteomes" id="UP000197153">
    <property type="component" value="Chromosome 1"/>
</dbReference>
<dbReference type="Pfam" id="PF13649">
    <property type="entry name" value="Methyltransf_25"/>
    <property type="match status" value="1"/>
</dbReference>
<name>A0A248JSD4_9PROT</name>
<dbReference type="GO" id="GO:0032259">
    <property type="term" value="P:methylation"/>
    <property type="evidence" value="ECO:0007669"/>
    <property type="project" value="UniProtKB-KW"/>
</dbReference>
<dbReference type="KEGG" id="nao:Y958_13100"/>
<feature type="domain" description="Methyltransferase" evidence="5">
    <location>
        <begin position="108"/>
        <end position="205"/>
    </location>
</feature>
<keyword evidence="2" id="KW-0808">Transferase</keyword>
<dbReference type="SUPFAM" id="SSF53335">
    <property type="entry name" value="S-adenosyl-L-methionine-dependent methyltransferases"/>
    <property type="match status" value="1"/>
</dbReference>
<accession>A0A248JSD4</accession>
<dbReference type="AlphaFoldDB" id="A0A248JSD4"/>
<evidence type="ECO:0000259" key="5">
    <source>
        <dbReference type="Pfam" id="PF13649"/>
    </source>
</evidence>
<keyword evidence="7" id="KW-1185">Reference proteome</keyword>
<evidence type="ECO:0000313" key="7">
    <source>
        <dbReference type="Proteomes" id="UP000197153"/>
    </source>
</evidence>
<dbReference type="InterPro" id="IPR029063">
    <property type="entry name" value="SAM-dependent_MTases_sf"/>
</dbReference>
<proteinExistence type="predicted"/>
<protein>
    <recommendedName>
        <fullName evidence="5">Methyltransferase domain-containing protein</fullName>
    </recommendedName>
</protein>
<dbReference type="PANTHER" id="PTHR43464">
    <property type="entry name" value="METHYLTRANSFERASE"/>
    <property type="match status" value="1"/>
</dbReference>
<organism evidence="6 7">
    <name type="scientific">Nitrospirillum viridazoti CBAmc</name>
    <dbReference type="NCBI Taxonomy" id="1441467"/>
    <lineage>
        <taxon>Bacteria</taxon>
        <taxon>Pseudomonadati</taxon>
        <taxon>Pseudomonadota</taxon>
        <taxon>Alphaproteobacteria</taxon>
        <taxon>Rhodospirillales</taxon>
        <taxon>Azospirillaceae</taxon>
        <taxon>Nitrospirillum</taxon>
        <taxon>Nitrospirillum viridazoti</taxon>
    </lineage>
</organism>
<dbReference type="CDD" id="cd02440">
    <property type="entry name" value="AdoMet_MTases"/>
    <property type="match status" value="1"/>
</dbReference>
<dbReference type="PANTHER" id="PTHR43464:SF19">
    <property type="entry name" value="UBIQUINONE BIOSYNTHESIS O-METHYLTRANSFERASE, MITOCHONDRIAL"/>
    <property type="match status" value="1"/>
</dbReference>
<evidence type="ECO:0000313" key="6">
    <source>
        <dbReference type="EMBL" id="ASG21633.1"/>
    </source>
</evidence>
<dbReference type="EMBL" id="CP022110">
    <property type="protein sequence ID" value="ASG21633.1"/>
    <property type="molecule type" value="Genomic_DNA"/>
</dbReference>
<evidence type="ECO:0000256" key="1">
    <source>
        <dbReference type="ARBA" id="ARBA00022603"/>
    </source>
</evidence>
<dbReference type="InterPro" id="IPR041698">
    <property type="entry name" value="Methyltransf_25"/>
</dbReference>
<gene>
    <name evidence="6" type="ORF">Y958_13100</name>
</gene>